<dbReference type="eggNOG" id="COG2710">
    <property type="taxonomic scope" value="Bacteria"/>
</dbReference>
<dbReference type="KEGG" id="cpae:CPAST_c23840"/>
<dbReference type="Proteomes" id="UP000030905">
    <property type="component" value="Chromosome"/>
</dbReference>
<dbReference type="CDD" id="cd01971">
    <property type="entry name" value="Nitrogenase_VnfN_like"/>
    <property type="match status" value="1"/>
</dbReference>
<dbReference type="EMBL" id="CP009268">
    <property type="protein sequence ID" value="AJA52442.1"/>
    <property type="molecule type" value="Genomic_DNA"/>
</dbReference>
<evidence type="ECO:0000313" key="5">
    <source>
        <dbReference type="Proteomes" id="UP000030905"/>
    </source>
</evidence>
<evidence type="ECO:0000259" key="1">
    <source>
        <dbReference type="Pfam" id="PF00148"/>
    </source>
</evidence>
<dbReference type="Pfam" id="PF00148">
    <property type="entry name" value="Oxidored_nitro"/>
    <property type="match status" value="1"/>
</dbReference>
<dbReference type="Gene3D" id="3.40.50.1980">
    <property type="entry name" value="Nitrogenase molybdenum iron protein domain"/>
    <property type="match status" value="3"/>
</dbReference>
<organism evidence="2 5">
    <name type="scientific">Clostridium pasteurianum DSM 525 = ATCC 6013</name>
    <dbReference type="NCBI Taxonomy" id="1262449"/>
    <lineage>
        <taxon>Bacteria</taxon>
        <taxon>Bacillati</taxon>
        <taxon>Bacillota</taxon>
        <taxon>Clostridia</taxon>
        <taxon>Eubacteriales</taxon>
        <taxon>Clostridiaceae</taxon>
        <taxon>Clostridium</taxon>
    </lineage>
</organism>
<dbReference type="PANTHER" id="PTHR33712">
    <property type="entry name" value="LIGHT-INDEPENDENT PROTOCHLOROPHYLLIDE REDUCTASE SUBUNIT B"/>
    <property type="match status" value="1"/>
</dbReference>
<reference evidence="3" key="2">
    <citation type="submission" date="2015-10" db="EMBL/GenBank/DDBJ databases">
        <title>Improved Draft Genome Sequence of Clostridium pasteurianum Strain ATCC 6013 (DSM 525) Using a Hybrid Next-Generation Sequencing Approach.</title>
        <authorList>
            <person name="Pyne M.E."/>
            <person name="Utturkar S.M."/>
            <person name="Brown S.D."/>
            <person name="Moo-Young M."/>
            <person name="Chung D.A."/>
            <person name="Chou P.C."/>
        </authorList>
    </citation>
    <scope>NUCLEOTIDE SEQUENCE</scope>
    <source>
        <strain evidence="3">ATCC 6013</strain>
    </source>
</reference>
<name>A0A0H3J4N5_CLOPA</name>
<dbReference type="GeneID" id="93074527"/>
<dbReference type="EMBL" id="JPGY02000001">
    <property type="protein sequence ID" value="KRU11548.1"/>
    <property type="molecule type" value="Genomic_DNA"/>
</dbReference>
<dbReference type="Proteomes" id="UP000028042">
    <property type="component" value="Unassembled WGS sequence"/>
</dbReference>
<proteinExistence type="predicted"/>
<dbReference type="SUPFAM" id="SSF53807">
    <property type="entry name" value="Helical backbone' metal receptor"/>
    <property type="match status" value="1"/>
</dbReference>
<dbReference type="PATRIC" id="fig|1262449.3.peg.605"/>
<reference evidence="3 4" key="3">
    <citation type="journal article" name="Genome Announc.">
        <title>Improved Draft Genome Sequence of Clostridium pasteurianum Strain ATCC 6013 (DSM 525) Using a Hybrid Next-Generation Sequencing Approach.</title>
        <authorList>
            <person name="Pyne M.E."/>
            <person name="Utturkar S."/>
            <person name="Brown S.D."/>
            <person name="Moo-Young M."/>
            <person name="Chung D.A."/>
            <person name="Chou C.P."/>
        </authorList>
    </citation>
    <scope>NUCLEOTIDE SEQUENCE [LARGE SCALE GENOMIC DNA]</scope>
    <source>
        <strain evidence="3 4">ATCC 6013</strain>
    </source>
</reference>
<evidence type="ECO:0000313" key="2">
    <source>
        <dbReference type="EMBL" id="AJA52442.1"/>
    </source>
</evidence>
<protein>
    <submittedName>
        <fullName evidence="2">Nitrogenase molybdenum-iron protein, alpha and beta subunit</fullName>
    </submittedName>
    <submittedName>
        <fullName evidence="3">Oxidoreductase/nitrogenase component 1</fullName>
    </submittedName>
</protein>
<evidence type="ECO:0000313" key="4">
    <source>
        <dbReference type="Proteomes" id="UP000028042"/>
    </source>
</evidence>
<reference evidence="2 5" key="1">
    <citation type="journal article" date="2015" name="Genome Announc.">
        <title>Complete Genome Sequence of the Nitrogen-Fixing and Solvent-Producing Clostridium pasteurianum DSM 525.</title>
        <authorList>
            <person name="Poehlein A."/>
            <person name="Grosse-Honebrink A."/>
            <person name="Zhang Y."/>
            <person name="Minton N.P."/>
            <person name="Daniel R."/>
        </authorList>
    </citation>
    <scope>NUCLEOTIDE SEQUENCE [LARGE SCALE GENOMIC DNA]</scope>
    <source>
        <strain evidence="2">DSM 525</strain>
        <strain evidence="5">DSM 525 / ATCC 6013</strain>
    </source>
</reference>
<keyword evidence="5" id="KW-1185">Reference proteome</keyword>
<dbReference type="AlphaFoldDB" id="A0A0H3J4N5"/>
<dbReference type="PANTHER" id="PTHR33712:SF7">
    <property type="entry name" value="LIGHT-INDEPENDENT PROTOCHLOROPHYLLIDE REDUCTASE SUBUNIT B"/>
    <property type="match status" value="1"/>
</dbReference>
<sequence length="451" mass="50289">MLGKLNSNEQTNSIVHPRYACAIGAAYTVAAIHKGIPLVHCGPGCVDKQYFMLSYNNGYQGGGYSGASVIPSVNAGENEVVFGGAKKLDDLIKSSFKIMDGDLFVVLSGCIGELVGDDVGSIVKKYQKKGYPIVFAETGGFKGNNLIGHEIVTEAIIDQFVGDYEGEKEKGLINLWTEVPYFNTYWRGDFIEIKRILEGAGFKVNVLFGSESKGVEEWKNIPKAQFNLVLSPWVGVKTAKHLEEKYNQPYLHIPIIPIGAEETTKFIRQVVDFAGINKETAEEFIKKEEDRYYYFLDHFSDFFSEFWFGLPSKYAVVGDSAYNIALNKFLVNQLGLIPVKQIITDNPPEKYRQAIQEEYKNLAKDVSTEVEFIEDGYIIEKKLRESDFGSSTPIIFASAWERDVVKELKGLIVEASCPATFEVVVNKSYIGYTGALTLLEKIYTTSISNGL</sequence>
<dbReference type="GO" id="GO:0016491">
    <property type="term" value="F:oxidoreductase activity"/>
    <property type="evidence" value="ECO:0007669"/>
    <property type="project" value="InterPro"/>
</dbReference>
<dbReference type="KEGG" id="cpat:CLPA_c23840"/>
<dbReference type="InterPro" id="IPR050152">
    <property type="entry name" value="ChlB/BchB/BchZ"/>
</dbReference>
<gene>
    <name evidence="2" type="ORF">CLPA_c23840</name>
    <name evidence="3" type="ORF">CP6013_00795</name>
</gene>
<accession>A0A0H3J4N5</accession>
<evidence type="ECO:0000313" key="3">
    <source>
        <dbReference type="EMBL" id="KRU11548.1"/>
    </source>
</evidence>
<dbReference type="RefSeq" id="WP_003441311.1">
    <property type="nucleotide sequence ID" value="NZ_ANZB01000002.1"/>
</dbReference>
<dbReference type="InterPro" id="IPR000510">
    <property type="entry name" value="Nase/OxRdtase_comp1"/>
</dbReference>
<feature type="domain" description="Nitrogenase/oxidoreductase component 1" evidence="1">
    <location>
        <begin position="22"/>
        <end position="445"/>
    </location>
</feature>